<sequence>MDFQENPFKRRLLRGETQYGLWLGMSQTISAEICAGAGFDWLLIDAEHGPNDLRSILPQLQMIAPYASQAVVRPSHGDDVLIKQVLETGVQTLLIPMVETAEQARRLVRAMRYPPHGIRGVGSALARASRWGRIADYVQRANDEMCLLVQVETVEGMRNLDAIRDVEGVDGIFFGAADLAASMGHLGYANHPDVVKSIEDGLQRISKAGTFGGVLCTDKPLVARYHAAGARFIAVGVDVLLLAAATSRLCAEYKPDVAGRTVADSY</sequence>
<protein>
    <submittedName>
        <fullName evidence="5">HpcH/HpaI aldolase/citrate lyase family protein</fullName>
    </submittedName>
</protein>
<evidence type="ECO:0000313" key="5">
    <source>
        <dbReference type="EMBL" id="NKF20752.1"/>
    </source>
</evidence>
<dbReference type="EMBL" id="JAAVXB010000001">
    <property type="protein sequence ID" value="NKF20752.1"/>
    <property type="molecule type" value="Genomic_DNA"/>
</dbReference>
<dbReference type="Gene3D" id="3.20.20.60">
    <property type="entry name" value="Phosphoenolpyruvate-binding domains"/>
    <property type="match status" value="1"/>
</dbReference>
<keyword evidence="2" id="KW-0479">Metal-binding</keyword>
<keyword evidence="3 5" id="KW-0456">Lyase</keyword>
<reference evidence="5" key="1">
    <citation type="submission" date="2020-03" db="EMBL/GenBank/DDBJ databases">
        <title>Solimonas marina sp. nov., isolated from deep seawater of the Pacific Ocean.</title>
        <authorList>
            <person name="Liu X."/>
            <person name="Lai Q."/>
            <person name="Sun F."/>
            <person name="Gai Y."/>
            <person name="Li G."/>
            <person name="Shao Z."/>
        </authorList>
    </citation>
    <scope>NUCLEOTIDE SEQUENCE</scope>
    <source>
        <strain evidence="5">C16B3</strain>
    </source>
</reference>
<dbReference type="InterPro" id="IPR050251">
    <property type="entry name" value="HpcH-HpaI_aldolase"/>
</dbReference>
<dbReference type="PANTHER" id="PTHR30502:SF0">
    <property type="entry name" value="PHOSPHOENOLPYRUVATE CARBOXYLASE FAMILY PROTEIN"/>
    <property type="match status" value="1"/>
</dbReference>
<proteinExistence type="inferred from homology"/>
<evidence type="ECO:0000313" key="6">
    <source>
        <dbReference type="Proteomes" id="UP000653472"/>
    </source>
</evidence>
<evidence type="ECO:0000256" key="3">
    <source>
        <dbReference type="ARBA" id="ARBA00023239"/>
    </source>
</evidence>
<name>A0A970B317_9GAMM</name>
<keyword evidence="6" id="KW-1185">Reference proteome</keyword>
<organism evidence="5 6">
    <name type="scientific">Solimonas marina</name>
    <dbReference type="NCBI Taxonomy" id="2714601"/>
    <lineage>
        <taxon>Bacteria</taxon>
        <taxon>Pseudomonadati</taxon>
        <taxon>Pseudomonadota</taxon>
        <taxon>Gammaproteobacteria</taxon>
        <taxon>Nevskiales</taxon>
        <taxon>Nevskiaceae</taxon>
        <taxon>Solimonas</taxon>
    </lineage>
</organism>
<evidence type="ECO:0000256" key="1">
    <source>
        <dbReference type="ARBA" id="ARBA00005568"/>
    </source>
</evidence>
<feature type="domain" description="HpcH/HpaI aldolase/citrate lyase" evidence="4">
    <location>
        <begin position="18"/>
        <end position="243"/>
    </location>
</feature>
<dbReference type="AlphaFoldDB" id="A0A970B317"/>
<dbReference type="FunFam" id="3.20.20.60:FF:000004">
    <property type="entry name" value="5-keto-4-deoxy-D-glucarate aldolase"/>
    <property type="match status" value="1"/>
</dbReference>
<dbReference type="Pfam" id="PF03328">
    <property type="entry name" value="HpcH_HpaI"/>
    <property type="match status" value="1"/>
</dbReference>
<dbReference type="RefSeq" id="WP_168146018.1">
    <property type="nucleotide sequence ID" value="NZ_JAAVXB010000001.1"/>
</dbReference>
<dbReference type="PANTHER" id="PTHR30502">
    <property type="entry name" value="2-KETO-3-DEOXY-L-RHAMNONATE ALDOLASE"/>
    <property type="match status" value="1"/>
</dbReference>
<comment type="similarity">
    <text evidence="1">Belongs to the HpcH/HpaI aldolase family.</text>
</comment>
<dbReference type="InterPro" id="IPR005000">
    <property type="entry name" value="Aldolase/citrate-lyase_domain"/>
</dbReference>
<dbReference type="InterPro" id="IPR040442">
    <property type="entry name" value="Pyrv_kinase-like_dom_sf"/>
</dbReference>
<evidence type="ECO:0000259" key="4">
    <source>
        <dbReference type="Pfam" id="PF03328"/>
    </source>
</evidence>
<dbReference type="Proteomes" id="UP000653472">
    <property type="component" value="Unassembled WGS sequence"/>
</dbReference>
<dbReference type="SUPFAM" id="SSF51621">
    <property type="entry name" value="Phosphoenolpyruvate/pyruvate domain"/>
    <property type="match status" value="1"/>
</dbReference>
<accession>A0A970B317</accession>
<dbReference type="InterPro" id="IPR015813">
    <property type="entry name" value="Pyrv/PenolPyrv_kinase-like_dom"/>
</dbReference>
<comment type="caution">
    <text evidence="5">The sequence shown here is derived from an EMBL/GenBank/DDBJ whole genome shotgun (WGS) entry which is preliminary data.</text>
</comment>
<evidence type="ECO:0000256" key="2">
    <source>
        <dbReference type="ARBA" id="ARBA00022723"/>
    </source>
</evidence>
<dbReference type="GO" id="GO:0046872">
    <property type="term" value="F:metal ion binding"/>
    <property type="evidence" value="ECO:0007669"/>
    <property type="project" value="UniProtKB-KW"/>
</dbReference>
<dbReference type="GO" id="GO:0016832">
    <property type="term" value="F:aldehyde-lyase activity"/>
    <property type="evidence" value="ECO:0007669"/>
    <property type="project" value="UniProtKB-ARBA"/>
</dbReference>
<dbReference type="GO" id="GO:0005737">
    <property type="term" value="C:cytoplasm"/>
    <property type="evidence" value="ECO:0007669"/>
    <property type="project" value="TreeGrafter"/>
</dbReference>
<gene>
    <name evidence="5" type="ORF">G7Y82_00390</name>
</gene>